<dbReference type="PANTHER" id="PTHR11941:SF54">
    <property type="entry name" value="ENOYL-COA HYDRATASE, MITOCHONDRIAL"/>
    <property type="match status" value="1"/>
</dbReference>
<organism evidence="3 4">
    <name type="scientific">Rhabdonatronobacter sediminivivens</name>
    <dbReference type="NCBI Taxonomy" id="2743469"/>
    <lineage>
        <taxon>Bacteria</taxon>
        <taxon>Pseudomonadati</taxon>
        <taxon>Pseudomonadota</taxon>
        <taxon>Alphaproteobacteria</taxon>
        <taxon>Rhodobacterales</taxon>
        <taxon>Paracoccaceae</taxon>
        <taxon>Rhabdonatronobacter</taxon>
    </lineage>
</organism>
<dbReference type="InterPro" id="IPR029045">
    <property type="entry name" value="ClpP/crotonase-like_dom_sf"/>
</dbReference>
<dbReference type="Gene3D" id="3.90.226.10">
    <property type="entry name" value="2-enoyl-CoA Hydratase, Chain A, domain 1"/>
    <property type="match status" value="1"/>
</dbReference>
<comment type="caution">
    <text evidence="3">The sequence shown here is derived from an EMBL/GenBank/DDBJ whole genome shotgun (WGS) entry which is preliminary data.</text>
</comment>
<dbReference type="GO" id="GO:0006635">
    <property type="term" value="P:fatty acid beta-oxidation"/>
    <property type="evidence" value="ECO:0007669"/>
    <property type="project" value="TreeGrafter"/>
</dbReference>
<dbReference type="InterPro" id="IPR001753">
    <property type="entry name" value="Enoyl-CoA_hydra/iso"/>
</dbReference>
<comment type="similarity">
    <text evidence="1 2">Belongs to the enoyl-CoA hydratase/isomerase family.</text>
</comment>
<protein>
    <submittedName>
        <fullName evidence="3">Enoyl-CoA hydratase/isomerase family protein</fullName>
    </submittedName>
</protein>
<evidence type="ECO:0000313" key="4">
    <source>
        <dbReference type="Proteomes" id="UP000529417"/>
    </source>
</evidence>
<evidence type="ECO:0000256" key="2">
    <source>
        <dbReference type="RuleBase" id="RU003707"/>
    </source>
</evidence>
<gene>
    <name evidence="3" type="ORF">HUK65_12960</name>
</gene>
<name>A0A7Z0I0W8_9RHOB</name>
<evidence type="ECO:0000256" key="1">
    <source>
        <dbReference type="ARBA" id="ARBA00005254"/>
    </source>
</evidence>
<evidence type="ECO:0000313" key="3">
    <source>
        <dbReference type="EMBL" id="NYS25901.1"/>
    </source>
</evidence>
<reference evidence="3 4" key="1">
    <citation type="journal article" date="2000" name="Arch. Microbiol.">
        <title>Rhodobaca bogoriensis gen. nov. and sp. nov., an alkaliphilic purple nonsulfur bacterium from African Rift Valley soda lakes.</title>
        <authorList>
            <person name="Milford A.D."/>
            <person name="Achenbach L.A."/>
            <person name="Jung D.O."/>
            <person name="Madigan M.T."/>
        </authorList>
    </citation>
    <scope>NUCLEOTIDE SEQUENCE [LARGE SCALE GENOMIC DNA]</scope>
    <source>
        <strain evidence="3 4">2376</strain>
    </source>
</reference>
<proteinExistence type="inferred from homology"/>
<sequence>MARAGALVDVHRRCRRLDRARGVPARGADSQAAGPDLVILSNNCAPIRVLTLNRPEKANALTGPMLEALIEAVDQARADQVRALILTGAGRQFSAGADLEAARGGLATSPLWEALSGRIADLPCLTIAALNGALAGGAFGMALACDLRLAVPQARFFYPVMKLGFLPQPSDPGRLVALLGPARARMILMAGARIDAETALAWGLVDQIAPPESLLEHARTLATDAAGGSAGHVAAIKRMTQPNLPPAGSLQ</sequence>
<keyword evidence="4" id="KW-1185">Reference proteome</keyword>
<dbReference type="AlphaFoldDB" id="A0A7Z0I0W8"/>
<dbReference type="GO" id="GO:0016853">
    <property type="term" value="F:isomerase activity"/>
    <property type="evidence" value="ECO:0007669"/>
    <property type="project" value="UniProtKB-KW"/>
</dbReference>
<dbReference type="CDD" id="cd06558">
    <property type="entry name" value="crotonase-like"/>
    <property type="match status" value="1"/>
</dbReference>
<dbReference type="Pfam" id="PF00378">
    <property type="entry name" value="ECH_1"/>
    <property type="match status" value="1"/>
</dbReference>
<accession>A0A7Z0I0W8</accession>
<dbReference type="SUPFAM" id="SSF52096">
    <property type="entry name" value="ClpP/crotonase"/>
    <property type="match status" value="1"/>
</dbReference>
<dbReference type="PROSITE" id="PS00166">
    <property type="entry name" value="ENOYL_COA_HYDRATASE"/>
    <property type="match status" value="1"/>
</dbReference>
<dbReference type="EMBL" id="JACBXS010000027">
    <property type="protein sequence ID" value="NYS25901.1"/>
    <property type="molecule type" value="Genomic_DNA"/>
</dbReference>
<dbReference type="Proteomes" id="UP000529417">
    <property type="component" value="Unassembled WGS sequence"/>
</dbReference>
<keyword evidence="3" id="KW-0413">Isomerase</keyword>
<dbReference type="InterPro" id="IPR018376">
    <property type="entry name" value="Enoyl-CoA_hyd/isom_CS"/>
</dbReference>
<dbReference type="PANTHER" id="PTHR11941">
    <property type="entry name" value="ENOYL-COA HYDRATASE-RELATED"/>
    <property type="match status" value="1"/>
</dbReference>